<keyword evidence="1" id="KW-0812">Transmembrane</keyword>
<dbReference type="InterPro" id="IPR019587">
    <property type="entry name" value="Polyketide_cyclase/dehydratase"/>
</dbReference>
<keyword evidence="1" id="KW-1133">Transmembrane helix</keyword>
<organism evidence="3 4">
    <name type="scientific">Serpens gallinarum</name>
    <dbReference type="NCBI Taxonomy" id="2763075"/>
    <lineage>
        <taxon>Bacteria</taxon>
        <taxon>Pseudomonadati</taxon>
        <taxon>Pseudomonadota</taxon>
        <taxon>Gammaproteobacteria</taxon>
        <taxon>Pseudomonadales</taxon>
        <taxon>Pseudomonadaceae</taxon>
        <taxon>Pseudomonas</taxon>
    </lineage>
</organism>
<comment type="caution">
    <text evidence="3">The sequence shown here is derived from an EMBL/GenBank/DDBJ whole genome shotgun (WGS) entry which is preliminary data.</text>
</comment>
<dbReference type="InterPro" id="IPR023393">
    <property type="entry name" value="START-like_dom_sf"/>
</dbReference>
<proteinExistence type="predicted"/>
<protein>
    <submittedName>
        <fullName evidence="3">SRPBCC family protein</fullName>
    </submittedName>
</protein>
<gene>
    <name evidence="3" type="ORF">H9642_03090</name>
</gene>
<evidence type="ECO:0000313" key="3">
    <source>
        <dbReference type="EMBL" id="MBD7976172.1"/>
    </source>
</evidence>
<dbReference type="CDD" id="cd07812">
    <property type="entry name" value="SRPBCC"/>
    <property type="match status" value="1"/>
</dbReference>
<dbReference type="Proteomes" id="UP000611945">
    <property type="component" value="Unassembled WGS sequence"/>
</dbReference>
<keyword evidence="1" id="KW-0472">Membrane</keyword>
<sequence length="376" mass="44131">MQFDTTGFRARYRASINPRYSAWLHGGFVFLFGALCIAFLWSRTEGIKSWEWLAVPVALLLQNWGEYKIHKNLGHVKRRFSKMFYQRHTGDHHSFFTYGQMSYEGARDWRVILFPAWLIVVFAAVTLASYWVLSHWNINVAALFSGTLLLGYLAYETLHACEHLPEQHPLSKLPWVRHMRRLHELHHARDLMHTFNFNIVFPLWDWIYGTLYWEKEGYEEGNKMISMQHHIDINRSQERVLSYLAVPTRWHEWHHYPVSIKGPSGVLSAGAHFAYTGGRAGHLIWDVIEYVPGQRWKARARGRYGLVMFMTYECSTISTKTRFTRTLEYRFSHLFGRLANRIFLHKRIEKDSADLLNNLSVVAEQLIPTSAASTPR</sequence>
<accession>A0ABR8TK83</accession>
<feature type="transmembrane region" description="Helical" evidence="1">
    <location>
        <begin position="111"/>
        <end position="132"/>
    </location>
</feature>
<evidence type="ECO:0000313" key="4">
    <source>
        <dbReference type="Proteomes" id="UP000611945"/>
    </source>
</evidence>
<name>A0ABR8TK83_9PSED</name>
<dbReference type="SUPFAM" id="SSF55961">
    <property type="entry name" value="Bet v1-like"/>
    <property type="match status" value="1"/>
</dbReference>
<evidence type="ECO:0000256" key="1">
    <source>
        <dbReference type="SAM" id="Phobius"/>
    </source>
</evidence>
<feature type="domain" description="Fatty acid hydroxylase" evidence="2">
    <location>
        <begin position="56"/>
        <end position="210"/>
    </location>
</feature>
<keyword evidence="4" id="KW-1185">Reference proteome</keyword>
<feature type="transmembrane region" description="Helical" evidence="1">
    <location>
        <begin position="138"/>
        <end position="155"/>
    </location>
</feature>
<reference evidence="3 4" key="1">
    <citation type="submission" date="2020-08" db="EMBL/GenBank/DDBJ databases">
        <title>A Genomic Blueprint of the Chicken Gut Microbiome.</title>
        <authorList>
            <person name="Gilroy R."/>
            <person name="Ravi A."/>
            <person name="Getino M."/>
            <person name="Pursley I."/>
            <person name="Horton D.L."/>
            <person name="Alikhan N.-F."/>
            <person name="Baker D."/>
            <person name="Gharbi K."/>
            <person name="Hall N."/>
            <person name="Watson M."/>
            <person name="Adriaenssens E.M."/>
            <person name="Foster-Nyarko E."/>
            <person name="Jarju S."/>
            <person name="Secka A."/>
            <person name="Antonio M."/>
            <person name="Oren A."/>
            <person name="Chaudhuri R."/>
            <person name="La Ragione R.M."/>
            <person name="Hildebrand F."/>
            <person name="Pallen M.J."/>
        </authorList>
    </citation>
    <scope>NUCLEOTIDE SEQUENCE [LARGE SCALE GENOMIC DNA]</scope>
    <source>
        <strain evidence="3 4">Sa2CUA2</strain>
    </source>
</reference>
<dbReference type="Gene3D" id="3.30.530.20">
    <property type="match status" value="1"/>
</dbReference>
<dbReference type="InterPro" id="IPR006694">
    <property type="entry name" value="Fatty_acid_hydroxylase"/>
</dbReference>
<evidence type="ECO:0000259" key="2">
    <source>
        <dbReference type="Pfam" id="PF04116"/>
    </source>
</evidence>
<dbReference type="Pfam" id="PF10604">
    <property type="entry name" value="Polyketide_cyc2"/>
    <property type="match status" value="1"/>
</dbReference>
<dbReference type="EMBL" id="JACSQG010000001">
    <property type="protein sequence ID" value="MBD7976172.1"/>
    <property type="molecule type" value="Genomic_DNA"/>
</dbReference>
<dbReference type="RefSeq" id="WP_251834934.1">
    <property type="nucleotide sequence ID" value="NZ_JACSQG010000001.1"/>
</dbReference>
<dbReference type="Pfam" id="PF04116">
    <property type="entry name" value="FA_hydroxylase"/>
    <property type="match status" value="1"/>
</dbReference>
<feature type="transmembrane region" description="Helical" evidence="1">
    <location>
        <begin position="20"/>
        <end position="41"/>
    </location>
</feature>